<dbReference type="Gene3D" id="1.20.1440.170">
    <property type="entry name" value="Translation machinery-associated protein 16-like"/>
    <property type="match status" value="1"/>
</dbReference>
<dbReference type="Proteomes" id="UP001059596">
    <property type="component" value="Unassembled WGS sequence"/>
</dbReference>
<accession>A0A9P9YAL1</accession>
<name>A0A9P9YAL1_9MUSC</name>
<gene>
    <name evidence="2" type="ORF">M5D96_013810</name>
</gene>
<dbReference type="PANTHER" id="PTHR13349:SF2">
    <property type="entry name" value="TRANSLATION MACHINERY-ASSOCIATED PROTEIN 16"/>
    <property type="match status" value="1"/>
</dbReference>
<dbReference type="AlphaFoldDB" id="A0A9P9YAL1"/>
<reference evidence="2" key="1">
    <citation type="journal article" date="2023" name="Genome Biol. Evol.">
        <title>Long-read-based Genome Assembly of Drosophila gunungcola Reveals Fewer Chemosensory Genes in Flower-breeding Species.</title>
        <authorList>
            <person name="Negi A."/>
            <person name="Liao B.Y."/>
            <person name="Yeh S.D."/>
        </authorList>
    </citation>
    <scope>NUCLEOTIDE SEQUENCE</scope>
    <source>
        <strain evidence="2">Sukarami</strain>
    </source>
</reference>
<proteinExistence type="inferred from homology"/>
<sequence>MQFLSSQQVAPFLSRRIFARNWRNASTLIAEKTKALGKKARRQNHKHRVRLGHAIKSNITGEKLSWFLGQIDEGRTEPLTPQELEDLIELYFTRFDEELEQINLKQSIGKHRANQHAARKDVITMTLEKERNEFRSGGLELMNLCDPLKLKTLREWDGSALSVQHLKLDLVSHNMLQRLKVEQSAKEEQAANSEQMET</sequence>
<protein>
    <recommendedName>
        <fullName evidence="4">Translation machinery-associated protein 16 homolog</fullName>
    </recommendedName>
</protein>
<dbReference type="Pfam" id="PF11176">
    <property type="entry name" value="Tma16"/>
    <property type="match status" value="1"/>
</dbReference>
<comment type="caution">
    <text evidence="2">The sequence shown here is derived from an EMBL/GenBank/DDBJ whole genome shotgun (WGS) entry which is preliminary data.</text>
</comment>
<dbReference type="InterPro" id="IPR021346">
    <property type="entry name" value="Tma16"/>
</dbReference>
<dbReference type="FunFam" id="1.20.1440.170:FF:000001">
    <property type="entry name" value="Translation machinery-associated 16 homolog"/>
    <property type="match status" value="1"/>
</dbReference>
<evidence type="ECO:0000313" key="3">
    <source>
        <dbReference type="Proteomes" id="UP001059596"/>
    </source>
</evidence>
<dbReference type="InterPro" id="IPR038356">
    <property type="entry name" value="Tma16_sf"/>
</dbReference>
<comment type="similarity">
    <text evidence="1">Belongs to the TMA16 family.</text>
</comment>
<dbReference type="PANTHER" id="PTHR13349">
    <property type="entry name" value="TRANSLATION MACHINERY-ASSOCIATED PROTEIN 16"/>
    <property type="match status" value="1"/>
</dbReference>
<dbReference type="EMBL" id="JAMKOV010000137">
    <property type="protein sequence ID" value="KAI8033447.1"/>
    <property type="molecule type" value="Genomic_DNA"/>
</dbReference>
<evidence type="ECO:0000313" key="2">
    <source>
        <dbReference type="EMBL" id="KAI8033447.1"/>
    </source>
</evidence>
<evidence type="ECO:0000256" key="1">
    <source>
        <dbReference type="ARBA" id="ARBA00034127"/>
    </source>
</evidence>
<organism evidence="2 3">
    <name type="scientific">Drosophila gunungcola</name>
    <name type="common">fruit fly</name>
    <dbReference type="NCBI Taxonomy" id="103775"/>
    <lineage>
        <taxon>Eukaryota</taxon>
        <taxon>Metazoa</taxon>
        <taxon>Ecdysozoa</taxon>
        <taxon>Arthropoda</taxon>
        <taxon>Hexapoda</taxon>
        <taxon>Insecta</taxon>
        <taxon>Pterygota</taxon>
        <taxon>Neoptera</taxon>
        <taxon>Endopterygota</taxon>
        <taxon>Diptera</taxon>
        <taxon>Brachycera</taxon>
        <taxon>Muscomorpha</taxon>
        <taxon>Ephydroidea</taxon>
        <taxon>Drosophilidae</taxon>
        <taxon>Drosophila</taxon>
        <taxon>Sophophora</taxon>
    </lineage>
</organism>
<dbReference type="GO" id="GO:0005634">
    <property type="term" value="C:nucleus"/>
    <property type="evidence" value="ECO:0007669"/>
    <property type="project" value="TreeGrafter"/>
</dbReference>
<evidence type="ECO:0008006" key="4">
    <source>
        <dbReference type="Google" id="ProtNLM"/>
    </source>
</evidence>
<keyword evidence="3" id="KW-1185">Reference proteome</keyword>